<dbReference type="RefSeq" id="WP_119117034.1">
    <property type="nucleotide sequence ID" value="NZ_QWVS01000016.1"/>
</dbReference>
<accession>A0A398B8F8</accession>
<reference evidence="3 4" key="1">
    <citation type="submission" date="2018-08" db="EMBL/GenBank/DDBJ databases">
        <title>Bacillus jemisoniae sp. nov., Bacillus chryseoplanitiae sp. nov., Bacillus resnikiae sp. nov., and Bacillus frankliniae sp. nov., isolated from Viking spacecraft and associated surfaces.</title>
        <authorList>
            <person name="Seuylemezian A."/>
            <person name="Vaishampayan P."/>
        </authorList>
    </citation>
    <scope>NUCLEOTIDE SEQUENCE [LARGE SCALE GENOMIC DNA]</scope>
    <source>
        <strain evidence="3 4">MA001</strain>
    </source>
</reference>
<dbReference type="AlphaFoldDB" id="A0A398B8F8"/>
<dbReference type="PROSITE" id="PS51257">
    <property type="entry name" value="PROKAR_LIPOPROTEIN"/>
    <property type="match status" value="1"/>
</dbReference>
<dbReference type="Pfam" id="PF13115">
    <property type="entry name" value="YtkA"/>
    <property type="match status" value="2"/>
</dbReference>
<feature type="chain" id="PRO_5038795715" description="YtkA-like domain-containing protein" evidence="1">
    <location>
        <begin position="19"/>
        <end position="240"/>
    </location>
</feature>
<evidence type="ECO:0000313" key="3">
    <source>
        <dbReference type="EMBL" id="RID86097.1"/>
    </source>
</evidence>
<protein>
    <recommendedName>
        <fullName evidence="2">YtkA-like domain-containing protein</fullName>
    </recommendedName>
</protein>
<organism evidence="3 4">
    <name type="scientific">Peribacillus asahii</name>
    <dbReference type="NCBI Taxonomy" id="228899"/>
    <lineage>
        <taxon>Bacteria</taxon>
        <taxon>Bacillati</taxon>
        <taxon>Bacillota</taxon>
        <taxon>Bacilli</taxon>
        <taxon>Bacillales</taxon>
        <taxon>Bacillaceae</taxon>
        <taxon>Peribacillus</taxon>
    </lineage>
</organism>
<name>A0A398B8F8_9BACI</name>
<feature type="signal peptide" evidence="1">
    <location>
        <begin position="1"/>
        <end position="18"/>
    </location>
</feature>
<dbReference type="InterPro" id="IPR032693">
    <property type="entry name" value="YtkA-like_dom"/>
</dbReference>
<dbReference type="EMBL" id="QWVS01000016">
    <property type="protein sequence ID" value="RID86097.1"/>
    <property type="molecule type" value="Genomic_DNA"/>
</dbReference>
<evidence type="ECO:0000256" key="1">
    <source>
        <dbReference type="SAM" id="SignalP"/>
    </source>
</evidence>
<sequence length="240" mass="26498">MMKKLPAFSILLVLVLLAGCQETEMPEGKEVNSTVTTPLVASISSVGDLVAGKEIIIEASVKQGKEAIQEADEVLIEIRKSGSDERTMLGAKNIGEGKYQALHTFPDSGKYFVIAHVTKKGLHVMPEKEFVIEEHKLSETSAHPSSDFSIEFFNNRAKAGQKSDVEASIVLDGKPLTAANVSFEVWKEGSEESHFIKAIEKESGKYQNKVSFQEEGTYKIQVHVEKGELHEHQLQTIEVE</sequence>
<proteinExistence type="predicted"/>
<keyword evidence="4" id="KW-1185">Reference proteome</keyword>
<evidence type="ECO:0000313" key="4">
    <source>
        <dbReference type="Proteomes" id="UP000266016"/>
    </source>
</evidence>
<keyword evidence="1" id="KW-0732">Signal</keyword>
<comment type="caution">
    <text evidence="3">The sequence shown here is derived from an EMBL/GenBank/DDBJ whole genome shotgun (WGS) entry which is preliminary data.</text>
</comment>
<feature type="domain" description="YtkA-like" evidence="2">
    <location>
        <begin position="150"/>
        <end position="223"/>
    </location>
</feature>
<gene>
    <name evidence="3" type="ORF">D1953_10000</name>
</gene>
<evidence type="ECO:0000259" key="2">
    <source>
        <dbReference type="Pfam" id="PF13115"/>
    </source>
</evidence>
<dbReference type="Proteomes" id="UP000266016">
    <property type="component" value="Unassembled WGS sequence"/>
</dbReference>
<feature type="domain" description="YtkA-like" evidence="2">
    <location>
        <begin position="41"/>
        <end position="116"/>
    </location>
</feature>